<dbReference type="SUPFAM" id="SSF56112">
    <property type="entry name" value="Protein kinase-like (PK-like)"/>
    <property type="match status" value="1"/>
</dbReference>
<dbReference type="Proteomes" id="UP000030755">
    <property type="component" value="Unassembled WGS sequence"/>
</dbReference>
<protein>
    <recommendedName>
        <fullName evidence="2">Protein kinase domain-containing protein</fullName>
    </recommendedName>
</protein>
<feature type="region of interest" description="Disordered" evidence="1">
    <location>
        <begin position="288"/>
        <end position="338"/>
    </location>
</feature>
<dbReference type="GO" id="GO:0005524">
    <property type="term" value="F:ATP binding"/>
    <property type="evidence" value="ECO:0007669"/>
    <property type="project" value="InterPro"/>
</dbReference>
<keyword evidence="4" id="KW-1185">Reference proteome</keyword>
<dbReference type="PROSITE" id="PS50011">
    <property type="entry name" value="PROTEIN_KINASE_DOM"/>
    <property type="match status" value="1"/>
</dbReference>
<sequence length="610" mass="68680">MRNLFASKLRDVSSWVTKDMLATTVAPDTGLLYGHETTSSLNSLSELSSITVPKFKVAGVTIANTFFKLQDNIFRIMSTQADISESLLRSSLTCLLVDSFGPVARPDEETTMLLREYVSNYSWWTKQHSQYWDISDHQVTIGKYKRCEPIAIFEEKSFGFKQSNSWTCDVPVSAYNSNSADLLKTLRSSKMLLLRRTDVNEGRSPRQFAIVMQGFQFKIFICTRFHKTSVIATEVYSGELIEGNFSEIKDSKELLGKILDSDLPIKAIHVFLALRLLLDEEASVARFDESDQSKQPIAGDHKATPMKPSKGKEKVQERLEEADTLENEAGPSMPPSPTNRYTNPNIPFLLAPIGISGLTKPYDDLREHCQGYIDLRPEPNCRVSDDKVVLIKTIINTRSNEDVLATHVKLSSLPHATFLLDFIKGSEYMFLLFNYYYPLTINPECLYKCESLTIKMVLEIGLAISEFLLALHRLGLCHCDINPSNILTKSIINDQLSKDDVFICDYGGVRPFGTEVSNIFGVTGFTHPLVDSLVYNTSNSRQIAIELEPAIDLYGFGATLNWLLSKTTRDSVLEDHTIVAEFASKLMNDEIENSVIALRTLEEIKFNITQ</sequence>
<name>A0A075AWM1_ROZAC</name>
<proteinExistence type="predicted"/>
<dbReference type="InterPro" id="IPR000719">
    <property type="entry name" value="Prot_kinase_dom"/>
</dbReference>
<organism evidence="3 4">
    <name type="scientific">Rozella allomycis (strain CSF55)</name>
    <dbReference type="NCBI Taxonomy" id="988480"/>
    <lineage>
        <taxon>Eukaryota</taxon>
        <taxon>Fungi</taxon>
        <taxon>Fungi incertae sedis</taxon>
        <taxon>Cryptomycota</taxon>
        <taxon>Cryptomycota incertae sedis</taxon>
        <taxon>Rozella</taxon>
    </lineage>
</organism>
<dbReference type="GO" id="GO:0004672">
    <property type="term" value="F:protein kinase activity"/>
    <property type="evidence" value="ECO:0007669"/>
    <property type="project" value="InterPro"/>
</dbReference>
<dbReference type="HOGENOM" id="CLU_447698_0_0_1"/>
<reference evidence="3 4" key="1">
    <citation type="journal article" date="2013" name="Curr. Biol.">
        <title>Shared signatures of parasitism and phylogenomics unite Cryptomycota and microsporidia.</title>
        <authorList>
            <person name="James T.Y."/>
            <person name="Pelin A."/>
            <person name="Bonen L."/>
            <person name="Ahrendt S."/>
            <person name="Sain D."/>
            <person name="Corradi N."/>
            <person name="Stajich J.E."/>
        </authorList>
    </citation>
    <scope>NUCLEOTIDE SEQUENCE [LARGE SCALE GENOMIC DNA]</scope>
    <source>
        <strain evidence="3 4">CSF55</strain>
    </source>
</reference>
<evidence type="ECO:0000313" key="4">
    <source>
        <dbReference type="Proteomes" id="UP000030755"/>
    </source>
</evidence>
<dbReference type="EMBL" id="KE560935">
    <property type="protein sequence ID" value="EPZ34627.1"/>
    <property type="molecule type" value="Genomic_DNA"/>
</dbReference>
<dbReference type="InterPro" id="IPR011009">
    <property type="entry name" value="Kinase-like_dom_sf"/>
</dbReference>
<evidence type="ECO:0000259" key="2">
    <source>
        <dbReference type="PROSITE" id="PS50011"/>
    </source>
</evidence>
<feature type="compositionally biased region" description="Basic and acidic residues" evidence="1">
    <location>
        <begin position="310"/>
        <end position="321"/>
    </location>
</feature>
<feature type="domain" description="Protein kinase" evidence="2">
    <location>
        <begin position="234"/>
        <end position="610"/>
    </location>
</feature>
<accession>A0A075AWM1</accession>
<dbReference type="AlphaFoldDB" id="A0A075AWM1"/>
<evidence type="ECO:0000256" key="1">
    <source>
        <dbReference type="SAM" id="MobiDB-lite"/>
    </source>
</evidence>
<dbReference type="Gene3D" id="1.10.510.10">
    <property type="entry name" value="Transferase(Phosphotransferase) domain 1"/>
    <property type="match status" value="1"/>
</dbReference>
<gene>
    <name evidence="3" type="ORF">O9G_005892</name>
</gene>
<dbReference type="OrthoDB" id="4062651at2759"/>
<evidence type="ECO:0000313" key="3">
    <source>
        <dbReference type="EMBL" id="EPZ34627.1"/>
    </source>
</evidence>